<feature type="non-terminal residue" evidence="3">
    <location>
        <position position="1"/>
    </location>
</feature>
<evidence type="ECO:0000256" key="1">
    <source>
        <dbReference type="ARBA" id="ARBA00022679"/>
    </source>
</evidence>
<name>A0A2M6YBZ4_9BACT</name>
<evidence type="ECO:0000313" key="3">
    <source>
        <dbReference type="EMBL" id="PIU24212.1"/>
    </source>
</evidence>
<comment type="caution">
    <text evidence="3">The sequence shown here is derived from an EMBL/GenBank/DDBJ whole genome shotgun (WGS) entry which is preliminary data.</text>
</comment>
<dbReference type="Gene3D" id="3.30.572.10">
    <property type="entry name" value="Thymidylate synthase/dCMP hydroxymethylase domain"/>
    <property type="match status" value="1"/>
</dbReference>
<proteinExistence type="predicted"/>
<dbReference type="EMBL" id="PEXI01000069">
    <property type="protein sequence ID" value="PIU24212.1"/>
    <property type="molecule type" value="Genomic_DNA"/>
</dbReference>
<dbReference type="InterPro" id="IPR036926">
    <property type="entry name" value="Thymidate_synth/dCMP_Mease_sf"/>
</dbReference>
<evidence type="ECO:0000259" key="2">
    <source>
        <dbReference type="Pfam" id="PF00303"/>
    </source>
</evidence>
<sequence length="269" mass="31626">AENLPQGWEEAVKCCWEFGAKIKTQYDRPDDSASRDVALNLTILNPFAEPRIHRDMPGGFEALEMYRREVLDGVHDSWIDPEAGKWQYTYHERIYNYTVPGIPDPINQIEAVINQLCSATHSRRAQAVIWKPWEDASIDDPACLQSLWFRILDDKLVMRCRMRINDAWKAAFMNMYVFTDLQRNVAEEISRRLDRKIEVGQYDHVADSFHIYGSYFKDFTGRFLQNLETRTFEQRTFRTNDSQIANIMEDASETVKAKLAHEREEYLKK</sequence>
<dbReference type="InterPro" id="IPR023451">
    <property type="entry name" value="Thymidate_synth/dCMP_Mease_dom"/>
</dbReference>
<dbReference type="SUPFAM" id="SSF55831">
    <property type="entry name" value="Thymidylate synthase/dCMP hydroxymethylase"/>
    <property type="match status" value="1"/>
</dbReference>
<protein>
    <recommendedName>
        <fullName evidence="2">Thymidylate synthase/dCMP hydroxymethylase domain-containing protein</fullName>
    </recommendedName>
</protein>
<organism evidence="3 4">
    <name type="scientific">Candidatus Berkelbacteria bacterium CG08_land_8_20_14_0_20_39_8</name>
    <dbReference type="NCBI Taxonomy" id="1974511"/>
    <lineage>
        <taxon>Bacteria</taxon>
        <taxon>Candidatus Berkelbacteria</taxon>
    </lineage>
</organism>
<gene>
    <name evidence="3" type="ORF">COT12_02200</name>
</gene>
<keyword evidence="1" id="KW-0808">Transferase</keyword>
<reference evidence="4" key="1">
    <citation type="submission" date="2017-09" db="EMBL/GenBank/DDBJ databases">
        <title>Depth-based differentiation of microbial function through sediment-hosted aquifers and enrichment of novel symbionts in the deep terrestrial subsurface.</title>
        <authorList>
            <person name="Probst A.J."/>
            <person name="Ladd B."/>
            <person name="Jarett J.K."/>
            <person name="Geller-Mcgrath D.E."/>
            <person name="Sieber C.M.K."/>
            <person name="Emerson J.B."/>
            <person name="Anantharaman K."/>
            <person name="Thomas B.C."/>
            <person name="Malmstrom R."/>
            <person name="Stieglmeier M."/>
            <person name="Klingl A."/>
            <person name="Woyke T."/>
            <person name="Ryan C.M."/>
            <person name="Banfield J.F."/>
        </authorList>
    </citation>
    <scope>NUCLEOTIDE SEQUENCE [LARGE SCALE GENOMIC DNA]</scope>
</reference>
<dbReference type="Pfam" id="PF00303">
    <property type="entry name" value="Thymidylat_synt"/>
    <property type="match status" value="1"/>
</dbReference>
<dbReference type="AlphaFoldDB" id="A0A2M6YBZ4"/>
<dbReference type="GO" id="GO:0016740">
    <property type="term" value="F:transferase activity"/>
    <property type="evidence" value="ECO:0007669"/>
    <property type="project" value="UniProtKB-KW"/>
</dbReference>
<feature type="domain" description="Thymidylate synthase/dCMP hydroxymethylase" evidence="2">
    <location>
        <begin position="76"/>
        <end position="220"/>
    </location>
</feature>
<evidence type="ECO:0000313" key="4">
    <source>
        <dbReference type="Proteomes" id="UP000229896"/>
    </source>
</evidence>
<dbReference type="Proteomes" id="UP000229896">
    <property type="component" value="Unassembled WGS sequence"/>
</dbReference>
<accession>A0A2M6YBZ4</accession>